<reference evidence="1" key="1">
    <citation type="journal article" date="2022" name="Int. J. Mol. Sci.">
        <title>Draft Genome of Tanacetum Coccineum: Genomic Comparison of Closely Related Tanacetum-Family Plants.</title>
        <authorList>
            <person name="Yamashiro T."/>
            <person name="Shiraishi A."/>
            <person name="Nakayama K."/>
            <person name="Satake H."/>
        </authorList>
    </citation>
    <scope>NUCLEOTIDE SEQUENCE</scope>
</reference>
<name>A0ABQ5I735_9ASTR</name>
<proteinExistence type="predicted"/>
<comment type="caution">
    <text evidence="1">The sequence shown here is derived from an EMBL/GenBank/DDBJ whole genome shotgun (WGS) entry which is preliminary data.</text>
</comment>
<sequence length="281" mass="31853">MVMMWCCMPARVAATEDDDDDGVDEGGGGEVPRVLVTCRSRLGRQIELLGDETDIVPLYYHIVDNFQIQFSREEFCLVIGLRFGVEYSDDYDNDEDPIPFRRRMFSSSLDGTKKAWNQMLKKDAGREKMYEENALSLCSEYQSIGRGGPSSFPTQGNNSFFEGDQATPSYGHNMAMPNWQTPMPSHPAFNLGNAFHEDNVRGDDVIFLGEHDTGHCLVYEDVDPNKFCGGDENERELLEMGEVGVILFGGEEGEDDIENLRRSERFRSEEVIEMEKNDVHI</sequence>
<evidence type="ECO:0000313" key="1">
    <source>
        <dbReference type="EMBL" id="GJT95539.1"/>
    </source>
</evidence>
<dbReference type="Proteomes" id="UP001151760">
    <property type="component" value="Unassembled WGS sequence"/>
</dbReference>
<dbReference type="EMBL" id="BQNB010020399">
    <property type="protein sequence ID" value="GJT95539.1"/>
    <property type="molecule type" value="Genomic_DNA"/>
</dbReference>
<evidence type="ECO:0000313" key="2">
    <source>
        <dbReference type="Proteomes" id="UP001151760"/>
    </source>
</evidence>
<organism evidence="1 2">
    <name type="scientific">Tanacetum coccineum</name>
    <dbReference type="NCBI Taxonomy" id="301880"/>
    <lineage>
        <taxon>Eukaryota</taxon>
        <taxon>Viridiplantae</taxon>
        <taxon>Streptophyta</taxon>
        <taxon>Embryophyta</taxon>
        <taxon>Tracheophyta</taxon>
        <taxon>Spermatophyta</taxon>
        <taxon>Magnoliopsida</taxon>
        <taxon>eudicotyledons</taxon>
        <taxon>Gunneridae</taxon>
        <taxon>Pentapetalae</taxon>
        <taxon>asterids</taxon>
        <taxon>campanulids</taxon>
        <taxon>Asterales</taxon>
        <taxon>Asteraceae</taxon>
        <taxon>Asteroideae</taxon>
        <taxon>Anthemideae</taxon>
        <taxon>Anthemidinae</taxon>
        <taxon>Tanacetum</taxon>
    </lineage>
</organism>
<reference evidence="1" key="2">
    <citation type="submission" date="2022-01" db="EMBL/GenBank/DDBJ databases">
        <authorList>
            <person name="Yamashiro T."/>
            <person name="Shiraishi A."/>
            <person name="Satake H."/>
            <person name="Nakayama K."/>
        </authorList>
    </citation>
    <scope>NUCLEOTIDE SEQUENCE</scope>
</reference>
<accession>A0ABQ5I735</accession>
<protein>
    <submittedName>
        <fullName evidence="1">Uncharacterized protein</fullName>
    </submittedName>
</protein>
<keyword evidence="2" id="KW-1185">Reference proteome</keyword>
<gene>
    <name evidence="1" type="ORF">Tco_1091057</name>
</gene>